<evidence type="ECO:0000256" key="1">
    <source>
        <dbReference type="ARBA" id="ARBA00004589"/>
    </source>
</evidence>
<dbReference type="AlphaFoldDB" id="A0A6L2Q5P2"/>
<comment type="subcellular location">
    <subcellularLocation>
        <location evidence="1">Membrane</location>
        <topology evidence="1">Lipid-anchor</topology>
        <topology evidence="1">GPI-anchor</topology>
    </subcellularLocation>
</comment>
<dbReference type="InParanoid" id="A0A6L2Q5P2"/>
<dbReference type="Pfam" id="PF17064">
    <property type="entry name" value="QVR"/>
    <property type="match status" value="1"/>
</dbReference>
<dbReference type="OrthoDB" id="6083863at2759"/>
<keyword evidence="8" id="KW-0449">Lipoprotein</keyword>
<evidence type="ECO:0000256" key="5">
    <source>
        <dbReference type="ARBA" id="ARBA00022989"/>
    </source>
</evidence>
<keyword evidence="4" id="KW-0732">Signal</keyword>
<gene>
    <name evidence="9" type="ORF">Cfor_00397</name>
</gene>
<dbReference type="FunCoup" id="A0A6L2Q5P2">
    <property type="interactions" value="163"/>
</dbReference>
<dbReference type="GO" id="GO:0032222">
    <property type="term" value="P:regulation of synaptic transmission, cholinergic"/>
    <property type="evidence" value="ECO:0007669"/>
    <property type="project" value="InterPro"/>
</dbReference>
<evidence type="ECO:0000256" key="3">
    <source>
        <dbReference type="ARBA" id="ARBA00022692"/>
    </source>
</evidence>
<name>A0A6L2Q5P2_COPFO</name>
<dbReference type="GO" id="GO:0030431">
    <property type="term" value="P:sleep"/>
    <property type="evidence" value="ECO:0007669"/>
    <property type="project" value="InterPro"/>
</dbReference>
<comment type="caution">
    <text evidence="9">The sequence shown here is derived from an EMBL/GenBank/DDBJ whole genome shotgun (WGS) entry which is preliminary data.</text>
</comment>
<keyword evidence="10" id="KW-1185">Reference proteome</keyword>
<keyword evidence="7" id="KW-0325">Glycoprotein</keyword>
<evidence type="ECO:0000313" key="9">
    <source>
        <dbReference type="EMBL" id="GFG37147.1"/>
    </source>
</evidence>
<dbReference type="InterPro" id="IPR045860">
    <property type="entry name" value="Snake_toxin-like_sf"/>
</dbReference>
<dbReference type="PANTHER" id="PTHR33562">
    <property type="entry name" value="ATILLA, ISOFORM B-RELATED-RELATED"/>
    <property type="match status" value="1"/>
</dbReference>
<dbReference type="SUPFAM" id="SSF57302">
    <property type="entry name" value="Snake toxin-like"/>
    <property type="match status" value="1"/>
</dbReference>
<evidence type="ECO:0000256" key="2">
    <source>
        <dbReference type="ARBA" id="ARBA00022622"/>
    </source>
</evidence>
<dbReference type="InterPro" id="IPR031424">
    <property type="entry name" value="QVR-like"/>
</dbReference>
<dbReference type="PANTHER" id="PTHR33562:SF17">
    <property type="entry name" value="PROTEIN QUIVER"/>
    <property type="match status" value="1"/>
</dbReference>
<accession>A0A6L2Q5P2</accession>
<proteinExistence type="predicted"/>
<keyword evidence="6" id="KW-0472">Membrane</keyword>
<dbReference type="GO" id="GO:0098552">
    <property type="term" value="C:side of membrane"/>
    <property type="evidence" value="ECO:0007669"/>
    <property type="project" value="UniProtKB-KW"/>
</dbReference>
<organism evidence="9 10">
    <name type="scientific">Coptotermes formosanus</name>
    <name type="common">Formosan subterranean termite</name>
    <dbReference type="NCBI Taxonomy" id="36987"/>
    <lineage>
        <taxon>Eukaryota</taxon>
        <taxon>Metazoa</taxon>
        <taxon>Ecdysozoa</taxon>
        <taxon>Arthropoda</taxon>
        <taxon>Hexapoda</taxon>
        <taxon>Insecta</taxon>
        <taxon>Pterygota</taxon>
        <taxon>Neoptera</taxon>
        <taxon>Polyneoptera</taxon>
        <taxon>Dictyoptera</taxon>
        <taxon>Blattodea</taxon>
        <taxon>Blattoidea</taxon>
        <taxon>Termitoidae</taxon>
        <taxon>Rhinotermitidae</taxon>
        <taxon>Coptotermes</taxon>
    </lineage>
</organism>
<evidence type="ECO:0000256" key="8">
    <source>
        <dbReference type="ARBA" id="ARBA00023288"/>
    </source>
</evidence>
<evidence type="ECO:0000256" key="6">
    <source>
        <dbReference type="ARBA" id="ARBA00023136"/>
    </source>
</evidence>
<evidence type="ECO:0000256" key="7">
    <source>
        <dbReference type="ARBA" id="ARBA00023180"/>
    </source>
</evidence>
<dbReference type="InterPro" id="IPR050975">
    <property type="entry name" value="Sleep_regulator"/>
</dbReference>
<reference evidence="10" key="1">
    <citation type="submission" date="2020-01" db="EMBL/GenBank/DDBJ databases">
        <title>Draft genome sequence of the Termite Coptotermes fromosanus.</title>
        <authorList>
            <person name="Itakura S."/>
            <person name="Yosikawa Y."/>
            <person name="Umezawa K."/>
        </authorList>
    </citation>
    <scope>NUCLEOTIDE SEQUENCE [LARGE SCALE GENOMIC DNA]</scope>
</reference>
<evidence type="ECO:0000313" key="10">
    <source>
        <dbReference type="Proteomes" id="UP000502823"/>
    </source>
</evidence>
<sequence length="194" mass="21601">MRTVVAYTVTRCPRSGSIDQWKARYLQPFLEEKGQAIFTEQFAAAVKLWTCASERPSSNHGGGLSIECYQCNSFYDPRCGDPFDNYSLGQVNCSVRPPLEHLTELKATMCRKIIQKVNGKVRIVRGCGYITDNSTRSCLQRSGTHDVQVVYCSCKGDLCNTGTQQQPISTNFHILLAVTCLATTSLCRKVTDIL</sequence>
<evidence type="ECO:0000256" key="4">
    <source>
        <dbReference type="ARBA" id="ARBA00022729"/>
    </source>
</evidence>
<protein>
    <submittedName>
        <fullName evidence="9">Uncharacterized protein</fullName>
    </submittedName>
</protein>
<dbReference type="Proteomes" id="UP000502823">
    <property type="component" value="Unassembled WGS sequence"/>
</dbReference>
<dbReference type="EMBL" id="BLKM01000679">
    <property type="protein sequence ID" value="GFG37147.1"/>
    <property type="molecule type" value="Genomic_DNA"/>
</dbReference>
<keyword evidence="3" id="KW-0812">Transmembrane</keyword>
<keyword evidence="2" id="KW-0336">GPI-anchor</keyword>
<keyword evidence="5" id="KW-1133">Transmembrane helix</keyword>